<dbReference type="EMBL" id="JAATNW010000002">
    <property type="protein sequence ID" value="NMH59277.1"/>
    <property type="molecule type" value="Genomic_DNA"/>
</dbReference>
<accession>A0ABX1R1D3</accession>
<dbReference type="PIRSF" id="PIRSF006278">
    <property type="entry name" value="ACCD_DCysDesulf"/>
    <property type="match status" value="1"/>
</dbReference>
<evidence type="ECO:0000313" key="5">
    <source>
        <dbReference type="EMBL" id="NMH59277.1"/>
    </source>
</evidence>
<comment type="cofactor">
    <cofactor evidence="1">
        <name>pyridoxal 5'-phosphate</name>
        <dbReference type="ChEBI" id="CHEBI:597326"/>
    </cofactor>
</comment>
<proteinExistence type="inferred from homology"/>
<comment type="similarity">
    <text evidence="2">Belongs to the ACC deaminase/D-cysteine desulfhydrase family.</text>
</comment>
<dbReference type="Pfam" id="PF00291">
    <property type="entry name" value="PALP"/>
    <property type="match status" value="1"/>
</dbReference>
<feature type="domain" description="Tryptophan synthase beta chain-like PALP" evidence="4">
    <location>
        <begin position="13"/>
        <end position="289"/>
    </location>
</feature>
<evidence type="ECO:0000256" key="2">
    <source>
        <dbReference type="ARBA" id="ARBA00008639"/>
    </source>
</evidence>
<dbReference type="PANTHER" id="PTHR43780">
    <property type="entry name" value="1-AMINOCYCLOPROPANE-1-CARBOXYLATE DEAMINASE-RELATED"/>
    <property type="match status" value="1"/>
</dbReference>
<dbReference type="Proteomes" id="UP000709336">
    <property type="component" value="Unassembled WGS sequence"/>
</dbReference>
<keyword evidence="6" id="KW-1185">Reference proteome</keyword>
<name>A0ABX1R1D3_9ALTE</name>
<dbReference type="SUPFAM" id="SSF53686">
    <property type="entry name" value="Tryptophan synthase beta subunit-like PLP-dependent enzymes"/>
    <property type="match status" value="1"/>
</dbReference>
<keyword evidence="3" id="KW-0663">Pyridoxal phosphate</keyword>
<organism evidence="5 6">
    <name type="scientific">Alteromonas ponticola</name>
    <dbReference type="NCBI Taxonomy" id="2720613"/>
    <lineage>
        <taxon>Bacteria</taxon>
        <taxon>Pseudomonadati</taxon>
        <taxon>Pseudomonadota</taxon>
        <taxon>Gammaproteobacteria</taxon>
        <taxon>Alteromonadales</taxon>
        <taxon>Alteromonadaceae</taxon>
        <taxon>Alteromonas/Salinimonas group</taxon>
        <taxon>Alteromonas</taxon>
    </lineage>
</organism>
<evidence type="ECO:0000259" key="4">
    <source>
        <dbReference type="Pfam" id="PF00291"/>
    </source>
</evidence>
<evidence type="ECO:0000256" key="1">
    <source>
        <dbReference type="ARBA" id="ARBA00001933"/>
    </source>
</evidence>
<dbReference type="PANTHER" id="PTHR43780:SF2">
    <property type="entry name" value="1-AMINOCYCLOPROPANE-1-CARBOXYLATE DEAMINASE-RELATED"/>
    <property type="match status" value="1"/>
</dbReference>
<evidence type="ECO:0000313" key="6">
    <source>
        <dbReference type="Proteomes" id="UP000709336"/>
    </source>
</evidence>
<evidence type="ECO:0000256" key="3">
    <source>
        <dbReference type="ARBA" id="ARBA00022898"/>
    </source>
</evidence>
<dbReference type="InterPro" id="IPR001926">
    <property type="entry name" value="TrpB-like_PALP"/>
</dbReference>
<gene>
    <name evidence="5" type="ORF">HCJ96_04490</name>
</gene>
<reference evidence="5 6" key="1">
    <citation type="submission" date="2020-03" db="EMBL/GenBank/DDBJ databases">
        <title>Alteromonas ponticola sp. nov., isolated from seawater.</title>
        <authorList>
            <person name="Yoon J.-H."/>
            <person name="Kim Y.-O."/>
        </authorList>
    </citation>
    <scope>NUCLEOTIDE SEQUENCE [LARGE SCALE GENOMIC DNA]</scope>
    <source>
        <strain evidence="5 6">MYP5</strain>
    </source>
</reference>
<dbReference type="InterPro" id="IPR036052">
    <property type="entry name" value="TrpB-like_PALP_sf"/>
</dbReference>
<comment type="caution">
    <text evidence="5">The sequence shown here is derived from an EMBL/GenBank/DDBJ whole genome shotgun (WGS) entry which is preliminary data.</text>
</comment>
<sequence length="298" mass="33486">MTVIESIPEIETPSPCLPFKPDWQHAEDLQIYVKRDDLIHPVVSGNKWRKLKYTLRQLPASTTRIVSFGGGYSNHLHALGFICHQLAMPFTAIVRGDYSASLTPMLHDLMAWNSELVYVDKVEYRQRDTLAYINQLQARYPGAVIIPEGGKQPSALRGVGEIMHELAVIPDYVLVPVGSGATLAGLVGQLYGHQRAIGIAVLKGENYLESEVNQLLDRTQTNWHIQHDFHHGGYAKCSRELAEFCRTFTREHGFAVEPVYSGKLFYAAKMLIERQYFEKGAKVLLLHTGGLQGARESR</sequence>
<dbReference type="InterPro" id="IPR027278">
    <property type="entry name" value="ACCD_DCysDesulf"/>
</dbReference>
<protein>
    <submittedName>
        <fullName evidence="5">Pyridoxal-phosphate dependent enzyme</fullName>
    </submittedName>
</protein>
<dbReference type="Gene3D" id="3.40.50.1100">
    <property type="match status" value="2"/>
</dbReference>